<accession>A0A4U8VUQ2</accession>
<reference evidence="1 2" key="1">
    <citation type="submission" date="2019-02" db="EMBL/GenBank/DDBJ databases">
        <authorList>
            <consortium name="Pathogen Informatics"/>
        </authorList>
    </citation>
    <scope>NUCLEOTIDE SEQUENCE [LARGE SCALE GENOMIC DNA]</scope>
    <source>
        <strain evidence="1 2">3012STDY6756504</strain>
    </source>
</reference>
<gene>
    <name evidence="1" type="ORF">NCTC10797_00768</name>
</gene>
<sequence>MNSGSAGLGEIFTAIANMLSTGSAISVTPGM</sequence>
<organism evidence="1 2">
    <name type="scientific">Nocardia cyriacigeorgica</name>
    <dbReference type="NCBI Taxonomy" id="135487"/>
    <lineage>
        <taxon>Bacteria</taxon>
        <taxon>Bacillati</taxon>
        <taxon>Actinomycetota</taxon>
        <taxon>Actinomycetes</taxon>
        <taxon>Mycobacteriales</taxon>
        <taxon>Nocardiaceae</taxon>
        <taxon>Nocardia</taxon>
    </lineage>
</organism>
<protein>
    <submittedName>
        <fullName evidence="1">Uncharacterized protein</fullName>
    </submittedName>
</protein>
<dbReference type="AlphaFoldDB" id="A0A4U8VUQ2"/>
<evidence type="ECO:0000313" key="2">
    <source>
        <dbReference type="Proteomes" id="UP000290439"/>
    </source>
</evidence>
<evidence type="ECO:0000313" key="1">
    <source>
        <dbReference type="EMBL" id="VFA97012.1"/>
    </source>
</evidence>
<name>A0A4U8VUQ2_9NOCA</name>
<proteinExistence type="predicted"/>
<dbReference type="EMBL" id="LR215973">
    <property type="protein sequence ID" value="VFA97012.1"/>
    <property type="molecule type" value="Genomic_DNA"/>
</dbReference>
<dbReference type="Proteomes" id="UP000290439">
    <property type="component" value="Chromosome"/>
</dbReference>